<dbReference type="PANTHER" id="PTHR10272">
    <property type="entry name" value="PLATELET-ACTIVATING FACTOR ACETYLHYDROLASE"/>
    <property type="match status" value="1"/>
</dbReference>
<organism evidence="5 6">
    <name type="scientific">Actinocrispum wychmicini</name>
    <dbReference type="NCBI Taxonomy" id="1213861"/>
    <lineage>
        <taxon>Bacteria</taxon>
        <taxon>Bacillati</taxon>
        <taxon>Actinomycetota</taxon>
        <taxon>Actinomycetes</taxon>
        <taxon>Pseudonocardiales</taxon>
        <taxon>Pseudonocardiaceae</taxon>
        <taxon>Actinocrispum</taxon>
    </lineage>
</organism>
<evidence type="ECO:0000256" key="3">
    <source>
        <dbReference type="ARBA" id="ARBA00023098"/>
    </source>
</evidence>
<dbReference type="Pfam" id="PF03403">
    <property type="entry name" value="PAF-AH_p_II"/>
    <property type="match status" value="1"/>
</dbReference>
<evidence type="ECO:0000313" key="6">
    <source>
        <dbReference type="Proteomes" id="UP000295680"/>
    </source>
</evidence>
<feature type="chain" id="PRO_5020774248" evidence="4">
    <location>
        <begin position="25"/>
        <end position="385"/>
    </location>
</feature>
<keyword evidence="6" id="KW-1185">Reference proteome</keyword>
<proteinExistence type="predicted"/>
<keyword evidence="2" id="KW-0442">Lipid degradation</keyword>
<dbReference type="PANTHER" id="PTHR10272:SF0">
    <property type="entry name" value="PLATELET-ACTIVATING FACTOR ACETYLHYDROLASE"/>
    <property type="match status" value="1"/>
</dbReference>
<dbReference type="AlphaFoldDB" id="A0A4R2JQL3"/>
<protein>
    <submittedName>
        <fullName evidence="5">Platelet-activating factor acetylhydrolase isoform II</fullName>
    </submittedName>
</protein>
<feature type="signal peptide" evidence="4">
    <location>
        <begin position="1"/>
        <end position="24"/>
    </location>
</feature>
<dbReference type="GO" id="GO:0016042">
    <property type="term" value="P:lipid catabolic process"/>
    <property type="evidence" value="ECO:0007669"/>
    <property type="project" value="UniProtKB-KW"/>
</dbReference>
<keyword evidence="1 5" id="KW-0378">Hydrolase</keyword>
<evidence type="ECO:0000313" key="5">
    <source>
        <dbReference type="EMBL" id="TCO59486.1"/>
    </source>
</evidence>
<keyword evidence="4" id="KW-0732">Signal</keyword>
<comment type="caution">
    <text evidence="5">The sequence shown here is derived from an EMBL/GenBank/DDBJ whole genome shotgun (WGS) entry which is preliminary data.</text>
</comment>
<dbReference type="InterPro" id="IPR029058">
    <property type="entry name" value="AB_hydrolase_fold"/>
</dbReference>
<sequence>MIHKLVPLLAASAAAMAFAGAASAAPSSAGPAGSATTPNPVVLPAPTGPHPVGWQALHLVDKKRTDPWVPTGPRELMVSMLYPATVARGDRAPYASEAESRLMLGLFPASGAPGDTMARVRTNARVGAPALPGRSPLVVLSPGKGFPRWTLTTVGEDLASHGYVVALVDHTYEAAAVTFPGGHVAECQVCRGEVRDAAIAASRALDLSFVLDSLLADKHYGRMIDRHEILVGGHSLGGAAAANTMVADPRVDAGFNMDGTFLPPITQDLARPFLMVSGEDRVPGNITIPDWDQTWAHLTSTKHWLHMPGIGHAFFSDVGVILDQLNLPPRPPSGGLTPVSGKRAVQLMRTYLGAWADLTLRHRHEPLLDGPSPRFPDVEIVDPTH</sequence>
<name>A0A4R2JQL3_9PSEU</name>
<dbReference type="Gene3D" id="3.40.50.1820">
    <property type="entry name" value="alpha/beta hydrolase"/>
    <property type="match status" value="1"/>
</dbReference>
<dbReference type="SUPFAM" id="SSF53474">
    <property type="entry name" value="alpha/beta-Hydrolases"/>
    <property type="match status" value="1"/>
</dbReference>
<dbReference type="GO" id="GO:0003847">
    <property type="term" value="F:1-alkyl-2-acetylglycerophosphocholine esterase activity"/>
    <property type="evidence" value="ECO:0007669"/>
    <property type="project" value="TreeGrafter"/>
</dbReference>
<evidence type="ECO:0000256" key="2">
    <source>
        <dbReference type="ARBA" id="ARBA00022963"/>
    </source>
</evidence>
<dbReference type="EMBL" id="SLWS01000004">
    <property type="protein sequence ID" value="TCO59486.1"/>
    <property type="molecule type" value="Genomic_DNA"/>
</dbReference>
<evidence type="ECO:0000256" key="4">
    <source>
        <dbReference type="SAM" id="SignalP"/>
    </source>
</evidence>
<keyword evidence="3" id="KW-0443">Lipid metabolism</keyword>
<evidence type="ECO:0000256" key="1">
    <source>
        <dbReference type="ARBA" id="ARBA00022801"/>
    </source>
</evidence>
<accession>A0A4R2JQL3</accession>
<dbReference type="RefSeq" id="WP_243726952.1">
    <property type="nucleotide sequence ID" value="NZ_SLWS01000004.1"/>
</dbReference>
<dbReference type="Proteomes" id="UP000295680">
    <property type="component" value="Unassembled WGS sequence"/>
</dbReference>
<gene>
    <name evidence="5" type="ORF">EV192_104328</name>
</gene>
<reference evidence="5 6" key="1">
    <citation type="submission" date="2019-03" db="EMBL/GenBank/DDBJ databases">
        <title>Genomic Encyclopedia of Type Strains, Phase IV (KMG-IV): sequencing the most valuable type-strain genomes for metagenomic binning, comparative biology and taxonomic classification.</title>
        <authorList>
            <person name="Goeker M."/>
        </authorList>
    </citation>
    <scope>NUCLEOTIDE SEQUENCE [LARGE SCALE GENOMIC DNA]</scope>
    <source>
        <strain evidence="5 6">DSM 45934</strain>
    </source>
</reference>